<dbReference type="CDD" id="cd00761">
    <property type="entry name" value="Glyco_tranf_GTA_type"/>
    <property type="match status" value="1"/>
</dbReference>
<name>A0AAE2REV6_AGRVI</name>
<dbReference type="InterPro" id="IPR001173">
    <property type="entry name" value="Glyco_trans_2-like"/>
</dbReference>
<dbReference type="PANTHER" id="PTHR43685:SF13">
    <property type="entry name" value="O ANTIGEN BIOSYNTHESIS RHAMNOSYLTRANSFERASE RFBN"/>
    <property type="match status" value="1"/>
</dbReference>
<organism evidence="2 3">
    <name type="scientific">Agrobacterium vitis</name>
    <name type="common">Rhizobium vitis</name>
    <dbReference type="NCBI Taxonomy" id="373"/>
    <lineage>
        <taxon>Bacteria</taxon>
        <taxon>Pseudomonadati</taxon>
        <taxon>Pseudomonadota</taxon>
        <taxon>Alphaproteobacteria</taxon>
        <taxon>Hyphomicrobiales</taxon>
        <taxon>Rhizobiaceae</taxon>
        <taxon>Rhizobium/Agrobacterium group</taxon>
        <taxon>Agrobacterium</taxon>
    </lineage>
</organism>
<dbReference type="PANTHER" id="PTHR43685">
    <property type="entry name" value="GLYCOSYLTRANSFERASE"/>
    <property type="match status" value="1"/>
</dbReference>
<protein>
    <submittedName>
        <fullName evidence="2">Glycosyltransferase family 2 protein</fullName>
    </submittedName>
</protein>
<gene>
    <name evidence="2" type="ORF">IEI95_023525</name>
</gene>
<reference evidence="2" key="1">
    <citation type="submission" date="2020-11" db="EMBL/GenBank/DDBJ databases">
        <title>Agrobacterium vitis strain K377 genome.</title>
        <authorList>
            <person name="Xi H."/>
        </authorList>
    </citation>
    <scope>NUCLEOTIDE SEQUENCE</scope>
    <source>
        <strain evidence="2">K377</strain>
    </source>
</reference>
<evidence type="ECO:0000313" key="2">
    <source>
        <dbReference type="EMBL" id="MBF2717188.1"/>
    </source>
</evidence>
<dbReference type="SUPFAM" id="SSF53448">
    <property type="entry name" value="Nucleotide-diphospho-sugar transferases"/>
    <property type="match status" value="1"/>
</dbReference>
<sequence length="323" mass="37312">MTKYRCAVVIPTKNAMAVLPKVMEKVLHQQTPWPYEIIVIDSGSRDGTKDYLRSLDRVRLIEIDPRDFGHGKTRNLGIETADAQFVAFLTHDAEPVDEHWLARMVAVAEQDIRIAGVFGRHIAYDTASPFTKSDLDQHFRGFLHHPLIVHKDLDPARYQADEGWRQLLHFYSDNNSLMRKSVWERFPYPDVEFAEDQLWAKSIIEAGFWKAYAPDAVVYHSHDYSFIEQLRRAFDESRNFTRYFGYRLSPNLGQALAGMGKFTYQAFRQTIDPAYGTITFKDRLKRATQRIALVAGHCLGANHEKLPGFLTDRLSLDNRLFKS</sequence>
<proteinExistence type="predicted"/>
<dbReference type="InterPro" id="IPR050834">
    <property type="entry name" value="Glycosyltransf_2"/>
</dbReference>
<dbReference type="Gene3D" id="3.90.550.10">
    <property type="entry name" value="Spore Coat Polysaccharide Biosynthesis Protein SpsA, Chain A"/>
    <property type="match status" value="1"/>
</dbReference>
<dbReference type="Proteomes" id="UP000655037">
    <property type="component" value="Unassembled WGS sequence"/>
</dbReference>
<accession>A0AAE2REV6</accession>
<feature type="domain" description="Glycosyltransferase 2-like" evidence="1">
    <location>
        <begin position="8"/>
        <end position="182"/>
    </location>
</feature>
<dbReference type="Pfam" id="PF00535">
    <property type="entry name" value="Glycos_transf_2"/>
    <property type="match status" value="1"/>
</dbReference>
<evidence type="ECO:0000313" key="3">
    <source>
        <dbReference type="Proteomes" id="UP000655037"/>
    </source>
</evidence>
<comment type="caution">
    <text evidence="2">The sequence shown here is derived from an EMBL/GenBank/DDBJ whole genome shotgun (WGS) entry which is preliminary data.</text>
</comment>
<dbReference type="InterPro" id="IPR029044">
    <property type="entry name" value="Nucleotide-diphossugar_trans"/>
</dbReference>
<dbReference type="EMBL" id="JACXXJ020000005">
    <property type="protein sequence ID" value="MBF2717188.1"/>
    <property type="molecule type" value="Genomic_DNA"/>
</dbReference>
<dbReference type="AlphaFoldDB" id="A0AAE2REV6"/>
<dbReference type="GO" id="GO:0044010">
    <property type="term" value="P:single-species biofilm formation"/>
    <property type="evidence" value="ECO:0007669"/>
    <property type="project" value="TreeGrafter"/>
</dbReference>
<dbReference type="RefSeq" id="WP_156537578.1">
    <property type="nucleotide sequence ID" value="NZ_JACXXJ020000005.1"/>
</dbReference>
<evidence type="ECO:0000259" key="1">
    <source>
        <dbReference type="Pfam" id="PF00535"/>
    </source>
</evidence>